<evidence type="ECO:0000256" key="4">
    <source>
        <dbReference type="PIRSR" id="PIRSR005739-1"/>
    </source>
</evidence>
<feature type="active site" description="Proton acceptor" evidence="4">
    <location>
        <position position="252"/>
    </location>
</feature>
<dbReference type="GO" id="GO:0046983">
    <property type="term" value="F:protein dimerization activity"/>
    <property type="evidence" value="ECO:0007669"/>
    <property type="project" value="InterPro"/>
</dbReference>
<evidence type="ECO:0000313" key="8">
    <source>
        <dbReference type="Proteomes" id="UP001431209"/>
    </source>
</evidence>
<dbReference type="Gene3D" id="3.40.50.150">
    <property type="entry name" value="Vaccinia Virus protein VP39"/>
    <property type="match status" value="1"/>
</dbReference>
<sequence>MSEAPTNQAYEYKDVKRILDLTILKIILAAANLQISDLFRGKETLTSDEIATLTKCNSNAMYRTLRALASIGIFKEVGNKVFEQTEVSRLLDTDHPSRMRDYVLMRGAQSEYMAFNKFEYSLKTGKSAFNEAHGVNWIEYLHNHKDEAYHFDRAMQMMTSTVTESLNTKASSLFNDSKNIIDVGGGNGTLALSLCKNESLAQLEKVTVFDLAEVVDRAKQNNSHEKLQFASGDFFGDIDVKADTYCLKSVCHDWGDEDCIKIFKSIRRSMEKQSANKEELRSKKIVIIEMGVPEDNEQHHVKFSDLLMMVFCDDGARERTPTEFQSILEKGGFELTNTIPLEVRNINAIEARPKVE</sequence>
<keyword evidence="2" id="KW-0808">Transferase</keyword>
<dbReference type="InterPro" id="IPR012967">
    <property type="entry name" value="COMT_dimerisation"/>
</dbReference>
<protein>
    <submittedName>
        <fullName evidence="7">Flavonoid O-methyltransferase CROMT</fullName>
    </submittedName>
</protein>
<dbReference type="InterPro" id="IPR001077">
    <property type="entry name" value="COMT_C"/>
</dbReference>
<dbReference type="InterPro" id="IPR029063">
    <property type="entry name" value="SAM-dependent_MTases_sf"/>
</dbReference>
<dbReference type="PROSITE" id="PS51683">
    <property type="entry name" value="SAM_OMT_II"/>
    <property type="match status" value="1"/>
</dbReference>
<dbReference type="PANTHER" id="PTHR43712:SF2">
    <property type="entry name" value="O-METHYLTRANSFERASE CICE"/>
    <property type="match status" value="1"/>
</dbReference>
<comment type="caution">
    <text evidence="7">The sequence shown here is derived from an EMBL/GenBank/DDBJ whole genome shotgun (WGS) entry which is preliminary data.</text>
</comment>
<keyword evidence="8" id="KW-1185">Reference proteome</keyword>
<evidence type="ECO:0000256" key="2">
    <source>
        <dbReference type="ARBA" id="ARBA00022679"/>
    </source>
</evidence>
<dbReference type="PANTHER" id="PTHR43712">
    <property type="entry name" value="PUTATIVE (AFU_ORTHOLOGUE AFUA_4G14580)-RELATED"/>
    <property type="match status" value="1"/>
</dbReference>
<keyword evidence="1" id="KW-0489">Methyltransferase</keyword>
<gene>
    <name evidence="7" type="ORF">AKO1_014354</name>
</gene>
<evidence type="ECO:0000256" key="3">
    <source>
        <dbReference type="ARBA" id="ARBA00022691"/>
    </source>
</evidence>
<dbReference type="SUPFAM" id="SSF46785">
    <property type="entry name" value="Winged helix' DNA-binding domain"/>
    <property type="match status" value="1"/>
</dbReference>
<dbReference type="AlphaFoldDB" id="A0AAW2Z054"/>
<evidence type="ECO:0000259" key="5">
    <source>
        <dbReference type="Pfam" id="PF00891"/>
    </source>
</evidence>
<dbReference type="GO" id="GO:0008171">
    <property type="term" value="F:O-methyltransferase activity"/>
    <property type="evidence" value="ECO:0007669"/>
    <property type="project" value="InterPro"/>
</dbReference>
<dbReference type="InterPro" id="IPR016461">
    <property type="entry name" value="COMT-like"/>
</dbReference>
<evidence type="ECO:0000313" key="7">
    <source>
        <dbReference type="EMBL" id="KAL0482623.1"/>
    </source>
</evidence>
<name>A0AAW2Z054_9EUKA</name>
<dbReference type="GO" id="GO:0032259">
    <property type="term" value="P:methylation"/>
    <property type="evidence" value="ECO:0007669"/>
    <property type="project" value="UniProtKB-KW"/>
</dbReference>
<feature type="domain" description="O-methyltransferase dimerisation" evidence="6">
    <location>
        <begin position="24"/>
        <end position="91"/>
    </location>
</feature>
<dbReference type="SUPFAM" id="SSF53335">
    <property type="entry name" value="S-adenosyl-L-methionine-dependent methyltransferases"/>
    <property type="match status" value="1"/>
</dbReference>
<dbReference type="PIRSF" id="PIRSF005739">
    <property type="entry name" value="O-mtase"/>
    <property type="match status" value="1"/>
</dbReference>
<organism evidence="7 8">
    <name type="scientific">Acrasis kona</name>
    <dbReference type="NCBI Taxonomy" id="1008807"/>
    <lineage>
        <taxon>Eukaryota</taxon>
        <taxon>Discoba</taxon>
        <taxon>Heterolobosea</taxon>
        <taxon>Tetramitia</taxon>
        <taxon>Eutetramitia</taxon>
        <taxon>Acrasidae</taxon>
        <taxon>Acrasis</taxon>
    </lineage>
</organism>
<evidence type="ECO:0000256" key="1">
    <source>
        <dbReference type="ARBA" id="ARBA00022603"/>
    </source>
</evidence>
<dbReference type="Pfam" id="PF08100">
    <property type="entry name" value="Dimerisation"/>
    <property type="match status" value="1"/>
</dbReference>
<proteinExistence type="predicted"/>
<dbReference type="InterPro" id="IPR036388">
    <property type="entry name" value="WH-like_DNA-bd_sf"/>
</dbReference>
<accession>A0AAW2Z054</accession>
<reference evidence="7 8" key="1">
    <citation type="submission" date="2024-03" db="EMBL/GenBank/DDBJ databases">
        <title>The Acrasis kona genome and developmental transcriptomes reveal deep origins of eukaryotic multicellular pathways.</title>
        <authorList>
            <person name="Sheikh S."/>
            <person name="Fu C.-J."/>
            <person name="Brown M.W."/>
            <person name="Baldauf S.L."/>
        </authorList>
    </citation>
    <scope>NUCLEOTIDE SEQUENCE [LARGE SCALE GENOMIC DNA]</scope>
    <source>
        <strain evidence="7 8">ATCC MYA-3509</strain>
    </source>
</reference>
<dbReference type="Pfam" id="PF00891">
    <property type="entry name" value="Methyltransf_2"/>
    <property type="match status" value="1"/>
</dbReference>
<dbReference type="Proteomes" id="UP001431209">
    <property type="component" value="Unassembled WGS sequence"/>
</dbReference>
<evidence type="ECO:0000259" key="6">
    <source>
        <dbReference type="Pfam" id="PF08100"/>
    </source>
</evidence>
<dbReference type="Gene3D" id="1.10.10.10">
    <property type="entry name" value="Winged helix-like DNA-binding domain superfamily/Winged helix DNA-binding domain"/>
    <property type="match status" value="1"/>
</dbReference>
<feature type="domain" description="O-methyltransferase C-terminal" evidence="5">
    <location>
        <begin position="122"/>
        <end position="334"/>
    </location>
</feature>
<dbReference type="EMBL" id="JAOPGA020000879">
    <property type="protein sequence ID" value="KAL0482623.1"/>
    <property type="molecule type" value="Genomic_DNA"/>
</dbReference>
<dbReference type="InterPro" id="IPR036390">
    <property type="entry name" value="WH_DNA-bd_sf"/>
</dbReference>
<keyword evidence="3" id="KW-0949">S-adenosyl-L-methionine</keyword>